<gene>
    <name evidence="1" type="ORF">HA227_01660</name>
    <name evidence="2" type="ORF">J4478_03585</name>
</gene>
<evidence type="ECO:0000313" key="1">
    <source>
        <dbReference type="EMBL" id="HIH32936.1"/>
    </source>
</evidence>
<reference evidence="2" key="3">
    <citation type="submission" date="2021-05" db="EMBL/GenBank/DDBJ databases">
        <title>Protein family content uncovers lineage relationships and bacterial pathway maintenance mechanisms in DPANN archaea.</title>
        <authorList>
            <person name="Castelle C.J."/>
            <person name="Meheust R."/>
            <person name="Jaffe A.L."/>
            <person name="Seitz K."/>
            <person name="Gong X."/>
            <person name="Baker B.J."/>
            <person name="Banfield J.F."/>
        </authorList>
    </citation>
    <scope>NUCLEOTIDE SEQUENCE</scope>
    <source>
        <strain evidence="2">RIFCSPLOWO2_01_FULL_43_13</strain>
    </source>
</reference>
<evidence type="ECO:0000313" key="2">
    <source>
        <dbReference type="EMBL" id="MBS3058453.1"/>
    </source>
</evidence>
<reference evidence="3" key="1">
    <citation type="journal article" date="2020" name="bioRxiv">
        <title>A rank-normalized archaeal taxonomy based on genome phylogeny resolves widespread incomplete and uneven classifications.</title>
        <authorList>
            <person name="Rinke C."/>
            <person name="Chuvochina M."/>
            <person name="Mussig A.J."/>
            <person name="Chaumeil P.-A."/>
            <person name="Waite D.W."/>
            <person name="Whitman W.B."/>
            <person name="Parks D.H."/>
            <person name="Hugenholtz P."/>
        </authorList>
    </citation>
    <scope>NUCLEOTIDE SEQUENCE [LARGE SCALE GENOMIC DNA]</scope>
</reference>
<dbReference type="Proteomes" id="UP000680185">
    <property type="component" value="Unassembled WGS sequence"/>
</dbReference>
<dbReference type="EMBL" id="JAGVWB010000023">
    <property type="protein sequence ID" value="MBS3058453.1"/>
    <property type="molecule type" value="Genomic_DNA"/>
</dbReference>
<proteinExistence type="predicted"/>
<dbReference type="EMBL" id="DUFJ01000043">
    <property type="protein sequence ID" value="HIH32936.1"/>
    <property type="molecule type" value="Genomic_DNA"/>
</dbReference>
<comment type="caution">
    <text evidence="1">The sequence shown here is derived from an EMBL/GenBank/DDBJ whole genome shotgun (WGS) entry which is preliminary data.</text>
</comment>
<dbReference type="AlphaFoldDB" id="A0A7J4L007"/>
<protein>
    <submittedName>
        <fullName evidence="1">Uncharacterized protein</fullName>
    </submittedName>
</protein>
<evidence type="ECO:0000313" key="3">
    <source>
        <dbReference type="Proteomes" id="UP000527315"/>
    </source>
</evidence>
<reference evidence="2" key="2">
    <citation type="submission" date="2021-03" db="EMBL/GenBank/DDBJ databases">
        <authorList>
            <person name="Jaffe A."/>
        </authorList>
    </citation>
    <scope>NUCLEOTIDE SEQUENCE</scope>
    <source>
        <strain evidence="2">RIFCSPLOWO2_01_FULL_43_13</strain>
    </source>
</reference>
<accession>A0A7J4L007</accession>
<sequence>MPKELVERLKANVIKAKALGHNPHFALGRMKNIDHRKTLAPGLSETNTIQPSRRVREMNVSRNFPNTELVIKSVHAGSAQEIVSIIERQVREHKKLSPKRYVLVSLSAHAIDWNLIAMPKIEAPTVLEILGPSEETHLEGITRRGTQFFKRLKRTCGITEKQLAAAFKEWSRIEKKRGFTEEEFVQKNNLLLLGFSEGKFVFMPLLDRF</sequence>
<name>A0A7J4L007_9ARCH</name>
<organism evidence="1 3">
    <name type="scientific">Candidatus Iainarchaeum sp</name>
    <dbReference type="NCBI Taxonomy" id="3101447"/>
    <lineage>
        <taxon>Archaea</taxon>
        <taxon>Candidatus Iainarchaeota</taxon>
        <taxon>Candidatus Iainarchaeia</taxon>
        <taxon>Candidatus Iainarchaeales</taxon>
        <taxon>Candidatus Iainarchaeaceae</taxon>
        <taxon>Candidatus Iainarchaeum</taxon>
    </lineage>
</organism>
<dbReference type="Proteomes" id="UP000527315">
    <property type="component" value="Unassembled WGS sequence"/>
</dbReference>